<dbReference type="PROSITE" id="PS50004">
    <property type="entry name" value="C2"/>
    <property type="match status" value="1"/>
</dbReference>
<dbReference type="OrthoDB" id="2413961at2759"/>
<comment type="caution">
    <text evidence="2">The sequence shown here is derived from an EMBL/GenBank/DDBJ whole genome shotgun (WGS) entry which is preliminary data.</text>
</comment>
<evidence type="ECO:0000313" key="3">
    <source>
        <dbReference type="Proteomes" id="UP001153678"/>
    </source>
</evidence>
<dbReference type="Proteomes" id="UP001153678">
    <property type="component" value="Unassembled WGS sequence"/>
</dbReference>
<sequence>MGFFNLNTLLGEVVLVKVCYPTSETPNLTQLNLGDNLSKVRKELEVRGFINDKLAFSRKDVEMSKVSNPDEETIRLKEIIDQNCKDYILYLTHSNLWEYLNEKHKLDYGRTITNDGIKTKDYKVFIMKGCDLFNLGTKEFRSDTVEYNSIETEDRLTKSNFNVNSTFQSFIKLGLSAEIMNKNKSKLETNSTCHYRNYGKFSLKINIRNHLIPTEEFLERVNDAIKSKNSKSFIQIIEDFGQFIPTEVILGGRIYLKDYGSSTENSTEKANNVAMNLRAPNIADAGASIGTNHTIGNSKDYKSKCVEFIGGKLEGIENFDEIAWVKSLEDYKNWECVEFRNPTNIFQLLSDDLQRKIFVLLGKQIIYSKTETYNYSFGESNKPAIIVLRDVNISKTLQNKDADCNIFATVVDEEDTNNECFNCQIFWPQDDEPRLFIHCIQDKFRNRPCKLKISWMVIGYDVNFNSLVSGFDVQLKVLKHDFNTTNNQPMMNKILPIKGVPPCMGIPVLNRLDSPNDHSLIIGHHFYNVQGRNALCAFAYCLKNKRYVNLPDFTFYTLFSNAYESLALKIRKRDFILNRNPFANIEELTSKYPNPTYASLYLPNNNNYYPMFLNQRCKQIQLEYVKCSCNKTCSICNKQFTKISLHDKIECIFFNPNSSNNLQLSALNSEWLDEKVLQIPARKYYGIARINIIEAKDLKPTDLWFVGSDPDSYVKITNAFSGVEYDKTRIIYNSIKPNWQQVIYIPINDLNEQFMLQVYNNNASFKHKLLGYYVLDLMDFMEVRNGNIEGKHLDLECNLTLNGKLHFTADFYSFSELESEPSNIISKNTITINHLYLLITYQRQNGCFEINDDVASLFNFPSKEELIKSFAAFVQNDEVVKKLHIDVWGSAVITAFLKALLCTHWQEWSTVYEKTETYLSETVTNPEIKERLYSLSNKFVIKHFKIESKTSVETVKKVISTQKQDGSFDLPEDVCKQVDVTNESLITTVKNYAVSESLQKTISNQSWWSTALTLSYLKTYASAHEETWKVVYTKARKYLHEQVKDDKLEEEIHKTCSKILIQKTTEKVKQNHSLITDLELCNSQKKKIMEVQSSTTTEKIQSVITKQTVDGSFELSKEDKLDVPSDTTLVSNIQTYASHEKMKKKPESTIWYTPPITIRYLNESQEIQWKDKYQPKKYISKKLGDEILEEEIIKTSDKIVIEKTSLQTKEKNTEKRAALATIQLMTNEELTKTVISTQDEKDGSFGLSEVICKDLDVSSGTLTTIAKKYVTSEKFKDIDNPKVFNTAVTIAYLQITSPAYESQWKDKYEKARKYIKEQINDEILEVELLKASQKLVVEKTTKKVIREEKKSEISDQIVVEPATMKIIKEKKTNQVVTVTIDEVDKVNKTQNNDGSFEASETITEGLVIAPQKDIIYSEKVLLESEEKSFPEPVHEKPNNNSELSTEQQMIQQLKLNHGLFLDEYGIQPSKLAIFKDDGKLNISPYNEQPIVYTNINDPNSTTNLDFALQSSDACINFPIAVIAYNGVLCESFANDDENLNESFGHLYARKVSVGGKLFIKGFSSATPTQIDVIKFYLSCVYNLAKHYNTFSPLNNFFVFDFLRMETLDGKELDTPVKLAEWMRDLYQNNDIDIISYDNLIPIAQLKHELLSDVNIESSSIEKQPGVANFKEKLSFEDWTRNVMDVNLVRWIKDFPQCLVINKSYKLESSKKFAANFVKIPNVKLSTKSYLEVIKPTTKVEEELIINNIFSIKDLSLSPFVDRTIESDDSSYYEYSFLVKLEKYEILMNRDHVKPSIEFEKAINDALESTKPFKALQGVFEEYGHLFAQKIILGKIFKRNIPNATSGKIDLQSPIVESLEPYLNSLNIPYLLTQQGNIIEKNDFFDLIQHLNDLEIIELDDIIPLYKILDEQMQRKIDIILDSNDCNSSLESISV</sequence>
<dbReference type="InterPro" id="IPR020864">
    <property type="entry name" value="MACPF"/>
</dbReference>
<dbReference type="Pfam" id="PF24209">
    <property type="entry name" value="DUF7431"/>
    <property type="match status" value="1"/>
</dbReference>
<dbReference type="InterPro" id="IPR035892">
    <property type="entry name" value="C2_domain_sf"/>
</dbReference>
<dbReference type="PANTHER" id="PTHR46980">
    <property type="entry name" value="TRICALBIN-1-RELATED"/>
    <property type="match status" value="1"/>
</dbReference>
<accession>A0A9W4SHY4</accession>
<evidence type="ECO:0000313" key="2">
    <source>
        <dbReference type="EMBL" id="CAI2169164.1"/>
    </source>
</evidence>
<dbReference type="InterPro" id="IPR052455">
    <property type="entry name" value="Tricalbin_domain"/>
</dbReference>
<dbReference type="EMBL" id="CAMKVN010000556">
    <property type="protein sequence ID" value="CAI2169164.1"/>
    <property type="molecule type" value="Genomic_DNA"/>
</dbReference>
<dbReference type="InterPro" id="IPR000008">
    <property type="entry name" value="C2_dom"/>
</dbReference>
<dbReference type="Pfam" id="PF01823">
    <property type="entry name" value="MACPF"/>
    <property type="match status" value="1"/>
</dbReference>
<reference evidence="2" key="1">
    <citation type="submission" date="2022-08" db="EMBL/GenBank/DDBJ databases">
        <authorList>
            <person name="Kallberg Y."/>
            <person name="Tangrot J."/>
            <person name="Rosling A."/>
        </authorList>
    </citation>
    <scope>NUCLEOTIDE SEQUENCE</scope>
    <source>
        <strain evidence="2">Wild A</strain>
    </source>
</reference>
<keyword evidence="3" id="KW-1185">Reference proteome</keyword>
<proteinExistence type="predicted"/>
<dbReference type="Gene3D" id="2.60.40.150">
    <property type="entry name" value="C2 domain"/>
    <property type="match status" value="1"/>
</dbReference>
<name>A0A9W4SHY4_9GLOM</name>
<dbReference type="SMART" id="SM00239">
    <property type="entry name" value="C2"/>
    <property type="match status" value="1"/>
</dbReference>
<dbReference type="PANTHER" id="PTHR46980:SF2">
    <property type="entry name" value="TRICALBIN-1-RELATED"/>
    <property type="match status" value="1"/>
</dbReference>
<dbReference type="InterPro" id="IPR055854">
    <property type="entry name" value="DUF7431"/>
</dbReference>
<protein>
    <submittedName>
        <fullName evidence="2">15826_t:CDS:1</fullName>
    </submittedName>
</protein>
<evidence type="ECO:0000259" key="1">
    <source>
        <dbReference type="PROSITE" id="PS50004"/>
    </source>
</evidence>
<dbReference type="SUPFAM" id="SSF49562">
    <property type="entry name" value="C2 domain (Calcium/lipid-binding domain, CaLB)"/>
    <property type="match status" value="1"/>
</dbReference>
<gene>
    <name evidence="2" type="ORF">FWILDA_LOCUS3942</name>
</gene>
<feature type="domain" description="C2" evidence="1">
    <location>
        <begin position="671"/>
        <end position="792"/>
    </location>
</feature>
<dbReference type="Pfam" id="PF00168">
    <property type="entry name" value="C2"/>
    <property type="match status" value="1"/>
</dbReference>
<organism evidence="2 3">
    <name type="scientific">Funneliformis geosporum</name>
    <dbReference type="NCBI Taxonomy" id="1117311"/>
    <lineage>
        <taxon>Eukaryota</taxon>
        <taxon>Fungi</taxon>
        <taxon>Fungi incertae sedis</taxon>
        <taxon>Mucoromycota</taxon>
        <taxon>Glomeromycotina</taxon>
        <taxon>Glomeromycetes</taxon>
        <taxon>Glomerales</taxon>
        <taxon>Glomeraceae</taxon>
        <taxon>Funneliformis</taxon>
    </lineage>
</organism>